<accession>A0A9X0AWT9</accession>
<gene>
    <name evidence="2" type="ORF">OCU04_000770</name>
</gene>
<dbReference type="SMART" id="SM00355">
    <property type="entry name" value="ZnF_C2H2"/>
    <property type="match status" value="2"/>
</dbReference>
<dbReference type="OrthoDB" id="7295497at2759"/>
<dbReference type="EMBL" id="JAPEIS010000001">
    <property type="protein sequence ID" value="KAJ8070394.1"/>
    <property type="molecule type" value="Genomic_DNA"/>
</dbReference>
<evidence type="ECO:0000313" key="3">
    <source>
        <dbReference type="Proteomes" id="UP001152300"/>
    </source>
</evidence>
<evidence type="ECO:0000259" key="1">
    <source>
        <dbReference type="PROSITE" id="PS00028"/>
    </source>
</evidence>
<organism evidence="2 3">
    <name type="scientific">Sclerotinia nivalis</name>
    <dbReference type="NCBI Taxonomy" id="352851"/>
    <lineage>
        <taxon>Eukaryota</taxon>
        <taxon>Fungi</taxon>
        <taxon>Dikarya</taxon>
        <taxon>Ascomycota</taxon>
        <taxon>Pezizomycotina</taxon>
        <taxon>Leotiomycetes</taxon>
        <taxon>Helotiales</taxon>
        <taxon>Sclerotiniaceae</taxon>
        <taxon>Sclerotinia</taxon>
    </lineage>
</organism>
<dbReference type="PROSITE" id="PS00028">
    <property type="entry name" value="ZINC_FINGER_C2H2_1"/>
    <property type="match status" value="1"/>
</dbReference>
<dbReference type="InterPro" id="IPR013087">
    <property type="entry name" value="Znf_C2H2_type"/>
</dbReference>
<dbReference type="Proteomes" id="UP001152300">
    <property type="component" value="Unassembled WGS sequence"/>
</dbReference>
<keyword evidence="3" id="KW-1185">Reference proteome</keyword>
<reference evidence="2" key="1">
    <citation type="submission" date="2022-11" db="EMBL/GenBank/DDBJ databases">
        <title>Genome Resource of Sclerotinia nivalis Strain SnTB1, a Plant Pathogen Isolated from American Ginseng.</title>
        <authorList>
            <person name="Fan S."/>
        </authorList>
    </citation>
    <scope>NUCLEOTIDE SEQUENCE</scope>
    <source>
        <strain evidence="2">SnTB1</strain>
    </source>
</reference>
<name>A0A9X0AWT9_9HELO</name>
<comment type="caution">
    <text evidence="2">The sequence shown here is derived from an EMBL/GenBank/DDBJ whole genome shotgun (WGS) entry which is preliminary data.</text>
</comment>
<evidence type="ECO:0000313" key="2">
    <source>
        <dbReference type="EMBL" id="KAJ8070394.1"/>
    </source>
</evidence>
<proteinExistence type="predicted"/>
<sequence>MPSSLAPAHNHEVIADQSTIVPLSHANTAAIPNNQPPTLSPAHPITGRYHCSYPACAQDFKRPGDRLRHISSVHQRGQMNQGKNLCPIVGCRRSYGKGLCRPDKVNDHLRKIHGLVRVAPTGGSVAGGSSANGAGRAPAAASGTVALARNGN</sequence>
<dbReference type="AlphaFoldDB" id="A0A9X0AWT9"/>
<protein>
    <recommendedName>
        <fullName evidence="1">C2H2-type domain-containing protein</fullName>
    </recommendedName>
</protein>
<feature type="domain" description="C2H2-type" evidence="1">
    <location>
        <begin position="51"/>
        <end position="74"/>
    </location>
</feature>